<evidence type="ECO:0000256" key="1">
    <source>
        <dbReference type="SAM" id="Phobius"/>
    </source>
</evidence>
<organism evidence="2 3">
    <name type="scientific">Cystobacter ferrugineus</name>
    <dbReference type="NCBI Taxonomy" id="83449"/>
    <lineage>
        <taxon>Bacteria</taxon>
        <taxon>Pseudomonadati</taxon>
        <taxon>Myxococcota</taxon>
        <taxon>Myxococcia</taxon>
        <taxon>Myxococcales</taxon>
        <taxon>Cystobacterineae</taxon>
        <taxon>Archangiaceae</taxon>
        <taxon>Cystobacter</taxon>
    </lineage>
</organism>
<name>A0A1L9B776_9BACT</name>
<reference evidence="2 3" key="2">
    <citation type="submission" date="2016-12" db="EMBL/GenBank/DDBJ databases">
        <title>Draft Genome Sequence of Cystobacter ferrugineus Strain Cbfe23.</title>
        <authorList>
            <person name="Akbar S."/>
            <person name="Dowd S.E."/>
            <person name="Stevens D.C."/>
        </authorList>
    </citation>
    <scope>NUCLEOTIDE SEQUENCE [LARGE SCALE GENOMIC DNA]</scope>
    <source>
        <strain evidence="2 3">Cbfe23</strain>
    </source>
</reference>
<keyword evidence="3" id="KW-1185">Reference proteome</keyword>
<dbReference type="RefSeq" id="WP_071900588.1">
    <property type="nucleotide sequence ID" value="NZ_MPIN01000006.1"/>
</dbReference>
<evidence type="ECO:0000313" key="3">
    <source>
        <dbReference type="Proteomes" id="UP000182229"/>
    </source>
</evidence>
<comment type="caution">
    <text evidence="2">The sequence shown here is derived from an EMBL/GenBank/DDBJ whole genome shotgun (WGS) entry which is preliminary data.</text>
</comment>
<dbReference type="Proteomes" id="UP000182229">
    <property type="component" value="Unassembled WGS sequence"/>
</dbReference>
<dbReference type="AlphaFoldDB" id="A0A1L9B776"/>
<keyword evidence="1" id="KW-0812">Transmembrane</keyword>
<protein>
    <submittedName>
        <fullName evidence="2">Uncharacterized protein</fullName>
    </submittedName>
</protein>
<dbReference type="OrthoDB" id="5396660at2"/>
<dbReference type="STRING" id="83449.BON30_23230"/>
<keyword evidence="1" id="KW-1133">Transmembrane helix</keyword>
<keyword evidence="1" id="KW-0472">Membrane</keyword>
<dbReference type="EMBL" id="MPIN01000006">
    <property type="protein sequence ID" value="OJH38080.1"/>
    <property type="molecule type" value="Genomic_DNA"/>
</dbReference>
<reference evidence="3" key="1">
    <citation type="submission" date="2016-11" db="EMBL/GenBank/DDBJ databases">
        <authorList>
            <person name="Shukria A."/>
            <person name="Stevens D.C."/>
        </authorList>
    </citation>
    <scope>NUCLEOTIDE SEQUENCE [LARGE SCALE GENOMIC DNA]</scope>
    <source>
        <strain evidence="3">Cbfe23</strain>
    </source>
</reference>
<gene>
    <name evidence="2" type="ORF">BON30_23230</name>
</gene>
<accession>A0A1L9B776</accession>
<feature type="transmembrane region" description="Helical" evidence="1">
    <location>
        <begin position="55"/>
        <end position="76"/>
    </location>
</feature>
<proteinExistence type="predicted"/>
<sequence>MSYADDWREDRRLWKCFLLWWMGGAVFIAITLFALTYLLGLFLPPRKLEAVVNGFLFVLGGLWALGTIGWSLKLFVGFSCPRCGRSFYIKSFVHNPWTGRCMHCGLRKGTLES</sequence>
<feature type="transmembrane region" description="Helical" evidence="1">
    <location>
        <begin position="18"/>
        <end position="43"/>
    </location>
</feature>
<evidence type="ECO:0000313" key="2">
    <source>
        <dbReference type="EMBL" id="OJH38080.1"/>
    </source>
</evidence>